<feature type="non-terminal residue" evidence="3">
    <location>
        <position position="1"/>
    </location>
</feature>
<accession>A0A382JG93</accession>
<proteinExistence type="predicted"/>
<dbReference type="EMBL" id="UINC01074192">
    <property type="protein sequence ID" value="SVC11150.1"/>
    <property type="molecule type" value="Genomic_DNA"/>
</dbReference>
<dbReference type="Gene3D" id="3.40.50.2300">
    <property type="match status" value="1"/>
</dbReference>
<organism evidence="3">
    <name type="scientific">marine metagenome</name>
    <dbReference type="NCBI Taxonomy" id="408172"/>
    <lineage>
        <taxon>unclassified sequences</taxon>
        <taxon>metagenomes</taxon>
        <taxon>ecological metagenomes</taxon>
    </lineage>
</organism>
<dbReference type="PROSITE" id="PS50110">
    <property type="entry name" value="RESPONSE_REGULATORY"/>
    <property type="match status" value="1"/>
</dbReference>
<dbReference type="PANTHER" id="PTHR44591">
    <property type="entry name" value="STRESS RESPONSE REGULATOR PROTEIN 1"/>
    <property type="match status" value="1"/>
</dbReference>
<dbReference type="InterPro" id="IPR011006">
    <property type="entry name" value="CheY-like_superfamily"/>
</dbReference>
<dbReference type="AlphaFoldDB" id="A0A382JG93"/>
<dbReference type="PANTHER" id="PTHR44591:SF25">
    <property type="entry name" value="CHEMOTAXIS TWO-COMPONENT RESPONSE REGULATOR"/>
    <property type="match status" value="1"/>
</dbReference>
<evidence type="ECO:0000259" key="2">
    <source>
        <dbReference type="PROSITE" id="PS50110"/>
    </source>
</evidence>
<dbReference type="SMART" id="SM00448">
    <property type="entry name" value="REC"/>
    <property type="match status" value="1"/>
</dbReference>
<name>A0A382JG93_9ZZZZ</name>
<dbReference type="SUPFAM" id="SSF52172">
    <property type="entry name" value="CheY-like"/>
    <property type="match status" value="1"/>
</dbReference>
<dbReference type="InterPro" id="IPR001789">
    <property type="entry name" value="Sig_transdc_resp-reg_receiver"/>
</dbReference>
<dbReference type="GO" id="GO:0000160">
    <property type="term" value="P:phosphorelay signal transduction system"/>
    <property type="evidence" value="ECO:0007669"/>
    <property type="project" value="InterPro"/>
</dbReference>
<reference evidence="3" key="1">
    <citation type="submission" date="2018-05" db="EMBL/GenBank/DDBJ databases">
        <authorList>
            <person name="Lanie J.A."/>
            <person name="Ng W.-L."/>
            <person name="Kazmierczak K.M."/>
            <person name="Andrzejewski T.M."/>
            <person name="Davidsen T.M."/>
            <person name="Wayne K.J."/>
            <person name="Tettelin H."/>
            <person name="Glass J.I."/>
            <person name="Rusch D."/>
            <person name="Podicherti R."/>
            <person name="Tsui H.-C.T."/>
            <person name="Winkler M.E."/>
        </authorList>
    </citation>
    <scope>NUCLEOTIDE SEQUENCE</scope>
</reference>
<dbReference type="InterPro" id="IPR050595">
    <property type="entry name" value="Bact_response_regulator"/>
</dbReference>
<protein>
    <recommendedName>
        <fullName evidence="2">Response regulatory domain-containing protein</fullName>
    </recommendedName>
</protein>
<evidence type="ECO:0000256" key="1">
    <source>
        <dbReference type="ARBA" id="ARBA00022553"/>
    </source>
</evidence>
<sequence>VDDERNMRESLKTVLESRGTLVDTVESAEEGLAAIEASGYFMVITDARLEGMSGYDFLRETHERWPDLPVLMITAYATPKLAVEAIQTGAIDYLSKPFEPEELLHSV</sequence>
<keyword evidence="1" id="KW-0597">Phosphoprotein</keyword>
<feature type="domain" description="Response regulatory" evidence="2">
    <location>
        <begin position="1"/>
        <end position="107"/>
    </location>
</feature>
<gene>
    <name evidence="3" type="ORF">METZ01_LOCUS264004</name>
</gene>
<feature type="non-terminal residue" evidence="3">
    <location>
        <position position="107"/>
    </location>
</feature>
<evidence type="ECO:0000313" key="3">
    <source>
        <dbReference type="EMBL" id="SVC11150.1"/>
    </source>
</evidence>
<dbReference type="Pfam" id="PF00072">
    <property type="entry name" value="Response_reg"/>
    <property type="match status" value="1"/>
</dbReference>